<sequence length="199" mass="23333">QWTSDGTKILIRLRVSYAEKFLKAQKKGKKNELWEIISNEILEKRYKFLSRQCDEKWRRLLTQYRRTHDAMKTSGNNAVKWQYYHLMQQALEPTGKKQTMSPSKSLLHESSISPLIYRSHPSVSSTLSQQHSPVLSATSEYSEIIAFKQVQNDALTKRLDKLEEREGEMLKVLQQLVAKLEEANDVEKQKLELFRTIFS</sequence>
<keyword evidence="1" id="KW-0175">Coiled coil</keyword>
<protein>
    <recommendedName>
        <fullName evidence="2">Myb-like domain-containing protein</fullName>
    </recommendedName>
</protein>
<evidence type="ECO:0000256" key="1">
    <source>
        <dbReference type="SAM" id="Coils"/>
    </source>
</evidence>
<proteinExistence type="predicted"/>
<keyword evidence="4" id="KW-1185">Reference proteome</keyword>
<reference evidence="3 4" key="1">
    <citation type="submission" date="2019-08" db="EMBL/GenBank/DDBJ databases">
        <title>Whole genome of Aphis craccivora.</title>
        <authorList>
            <person name="Voronova N.V."/>
            <person name="Shulinski R.S."/>
            <person name="Bandarenka Y.V."/>
            <person name="Zhorov D.G."/>
            <person name="Warner D."/>
        </authorList>
    </citation>
    <scope>NUCLEOTIDE SEQUENCE [LARGE SCALE GENOMIC DNA]</scope>
    <source>
        <strain evidence="3">180601</strain>
        <tissue evidence="3">Whole Body</tissue>
    </source>
</reference>
<accession>A0A6G0Y0N6</accession>
<evidence type="ECO:0000313" key="3">
    <source>
        <dbReference type="EMBL" id="KAF0747086.1"/>
    </source>
</evidence>
<dbReference type="Proteomes" id="UP000478052">
    <property type="component" value="Unassembled WGS sequence"/>
</dbReference>
<dbReference type="EMBL" id="VUJU01006966">
    <property type="protein sequence ID" value="KAF0747086.1"/>
    <property type="molecule type" value="Genomic_DNA"/>
</dbReference>
<dbReference type="Pfam" id="PF13837">
    <property type="entry name" value="Myb_DNA-bind_4"/>
    <property type="match status" value="1"/>
</dbReference>
<dbReference type="Gene3D" id="1.10.10.60">
    <property type="entry name" value="Homeodomain-like"/>
    <property type="match status" value="1"/>
</dbReference>
<gene>
    <name evidence="3" type="ORF">FWK35_00020131</name>
</gene>
<feature type="non-terminal residue" evidence="3">
    <location>
        <position position="1"/>
    </location>
</feature>
<dbReference type="OrthoDB" id="6606361at2759"/>
<dbReference type="InterPro" id="IPR044822">
    <property type="entry name" value="Myb_DNA-bind_4"/>
</dbReference>
<feature type="domain" description="Myb-like" evidence="2">
    <location>
        <begin position="1"/>
        <end position="61"/>
    </location>
</feature>
<feature type="non-terminal residue" evidence="3">
    <location>
        <position position="199"/>
    </location>
</feature>
<dbReference type="AlphaFoldDB" id="A0A6G0Y0N6"/>
<name>A0A6G0Y0N6_APHCR</name>
<feature type="coiled-coil region" evidence="1">
    <location>
        <begin position="145"/>
        <end position="190"/>
    </location>
</feature>
<dbReference type="PROSITE" id="PS50090">
    <property type="entry name" value="MYB_LIKE"/>
    <property type="match status" value="1"/>
</dbReference>
<evidence type="ECO:0000313" key="4">
    <source>
        <dbReference type="Proteomes" id="UP000478052"/>
    </source>
</evidence>
<evidence type="ECO:0000259" key="2">
    <source>
        <dbReference type="PROSITE" id="PS50090"/>
    </source>
</evidence>
<dbReference type="InterPro" id="IPR001005">
    <property type="entry name" value="SANT/Myb"/>
</dbReference>
<comment type="caution">
    <text evidence="3">The sequence shown here is derived from an EMBL/GenBank/DDBJ whole genome shotgun (WGS) entry which is preliminary data.</text>
</comment>
<organism evidence="3 4">
    <name type="scientific">Aphis craccivora</name>
    <name type="common">Cowpea aphid</name>
    <dbReference type="NCBI Taxonomy" id="307492"/>
    <lineage>
        <taxon>Eukaryota</taxon>
        <taxon>Metazoa</taxon>
        <taxon>Ecdysozoa</taxon>
        <taxon>Arthropoda</taxon>
        <taxon>Hexapoda</taxon>
        <taxon>Insecta</taxon>
        <taxon>Pterygota</taxon>
        <taxon>Neoptera</taxon>
        <taxon>Paraneoptera</taxon>
        <taxon>Hemiptera</taxon>
        <taxon>Sternorrhyncha</taxon>
        <taxon>Aphidomorpha</taxon>
        <taxon>Aphidoidea</taxon>
        <taxon>Aphididae</taxon>
        <taxon>Aphidini</taxon>
        <taxon>Aphis</taxon>
        <taxon>Aphis</taxon>
    </lineage>
</organism>